<dbReference type="Proteomes" id="UP001364617">
    <property type="component" value="Unassembled WGS sequence"/>
</dbReference>
<organism evidence="2 3">
    <name type="scientific">Phoxinus phoxinus</name>
    <name type="common">Eurasian minnow</name>
    <dbReference type="NCBI Taxonomy" id="58324"/>
    <lineage>
        <taxon>Eukaryota</taxon>
        <taxon>Metazoa</taxon>
        <taxon>Chordata</taxon>
        <taxon>Craniata</taxon>
        <taxon>Vertebrata</taxon>
        <taxon>Euteleostomi</taxon>
        <taxon>Actinopterygii</taxon>
        <taxon>Neopterygii</taxon>
        <taxon>Teleostei</taxon>
        <taxon>Ostariophysi</taxon>
        <taxon>Cypriniformes</taxon>
        <taxon>Leuciscidae</taxon>
        <taxon>Phoxininae</taxon>
        <taxon>Phoxinus</taxon>
    </lineage>
</organism>
<keyword evidence="1" id="KW-0472">Membrane</keyword>
<evidence type="ECO:0000256" key="1">
    <source>
        <dbReference type="SAM" id="Phobius"/>
    </source>
</evidence>
<accession>A0AAN9D295</accession>
<keyword evidence="1" id="KW-1133">Transmembrane helix</keyword>
<feature type="transmembrane region" description="Helical" evidence="1">
    <location>
        <begin position="167"/>
        <end position="188"/>
    </location>
</feature>
<dbReference type="GO" id="GO:0016020">
    <property type="term" value="C:membrane"/>
    <property type="evidence" value="ECO:0007669"/>
    <property type="project" value="TreeGrafter"/>
</dbReference>
<comment type="caution">
    <text evidence="2">The sequence shown here is derived from an EMBL/GenBank/DDBJ whole genome shotgun (WGS) entry which is preliminary data.</text>
</comment>
<dbReference type="PANTHER" id="PTHR12242">
    <property type="entry name" value="OS02G0130600 PROTEIN-RELATED"/>
    <property type="match status" value="1"/>
</dbReference>
<evidence type="ECO:0000313" key="3">
    <source>
        <dbReference type="Proteomes" id="UP001364617"/>
    </source>
</evidence>
<name>A0AAN9D295_9TELE</name>
<feature type="transmembrane region" description="Helical" evidence="1">
    <location>
        <begin position="278"/>
        <end position="298"/>
    </location>
</feature>
<reference evidence="2 3" key="1">
    <citation type="submission" date="2024-02" db="EMBL/GenBank/DDBJ databases">
        <title>Chromosome-level genome assembly of the Eurasian Minnow (Phoxinus phoxinus).</title>
        <authorList>
            <person name="Oriowo T.O."/>
            <person name="Martin S."/>
            <person name="Stange M."/>
            <person name="Chrysostomakis Y."/>
            <person name="Brown T."/>
            <person name="Winkler S."/>
            <person name="Kukowka S."/>
            <person name="Myers E.W."/>
            <person name="Bohne A."/>
        </authorList>
    </citation>
    <scope>NUCLEOTIDE SEQUENCE [LARGE SCALE GENOMIC DNA]</scope>
    <source>
        <strain evidence="2">ZFMK-TIS-60720</strain>
        <tissue evidence="2">Whole Organism</tissue>
    </source>
</reference>
<evidence type="ECO:0008006" key="4">
    <source>
        <dbReference type="Google" id="ProtNLM"/>
    </source>
</evidence>
<dbReference type="InterPro" id="IPR049352">
    <property type="entry name" value="Rost"/>
</dbReference>
<feature type="transmembrane region" description="Helical" evidence="1">
    <location>
        <begin position="218"/>
        <end position="238"/>
    </location>
</feature>
<proteinExistence type="predicted"/>
<keyword evidence="3" id="KW-1185">Reference proteome</keyword>
<sequence>MSQSHYEISLGRAITVSLNANEEERRSKVGVWPALTSLRPRYHALIFTLDVFPCLIDTQSFKLSSLTQNLIRMEKHLKKLQLSGYSRTSPNVIMGASWTHIWREEFKVHKLHLLTSKPELLLQPRWDIPPLLWLLYRGFMLVYTVSWLIYMILLFKTPKLLIYLSNISYCLMVIYYLVAFCNLAWAFLKVRCSSHRMNRGDSSETLLSPPVASLCLQWFLHSMIGCSSLTVSFIYWTLIHTSDQHSLTAFNIHIHAINGIQTTVDLLLSSTPVHLTHLSYGVLGGLLYVIFVVVYWLMGCTNLNGEPYIYSILDFSGRPLVATLCILGVALLCLPSCHFVLWNMQLLREWVVSREKVRRMALKREVWWWVKVSGRATFDLVPSLDPAASVFEARGQPMMEDPLS</sequence>
<protein>
    <recommendedName>
        <fullName evidence="4">Protein rolling stone</fullName>
    </recommendedName>
</protein>
<gene>
    <name evidence="2" type="ORF">R3I93_010464</name>
</gene>
<feature type="transmembrane region" description="Helical" evidence="1">
    <location>
        <begin position="134"/>
        <end position="155"/>
    </location>
</feature>
<feature type="transmembrane region" description="Helical" evidence="1">
    <location>
        <begin position="318"/>
        <end position="341"/>
    </location>
</feature>
<keyword evidence="1" id="KW-0812">Transmembrane</keyword>
<dbReference type="PANTHER" id="PTHR12242:SF45">
    <property type="entry name" value="MARVEL DOMAIN-CONTAINING PROTEIN"/>
    <property type="match status" value="1"/>
</dbReference>
<dbReference type="Pfam" id="PF21534">
    <property type="entry name" value="Rost"/>
    <property type="match status" value="1"/>
</dbReference>
<dbReference type="AlphaFoldDB" id="A0AAN9D295"/>
<dbReference type="EMBL" id="JAYKXH010000010">
    <property type="protein sequence ID" value="KAK7155810.1"/>
    <property type="molecule type" value="Genomic_DNA"/>
</dbReference>
<evidence type="ECO:0000313" key="2">
    <source>
        <dbReference type="EMBL" id="KAK7155810.1"/>
    </source>
</evidence>